<feature type="transmembrane region" description="Helical" evidence="1">
    <location>
        <begin position="292"/>
        <end position="313"/>
    </location>
</feature>
<organism evidence="3 4">
    <name type="scientific">Paecilomyces lecythidis</name>
    <dbReference type="NCBI Taxonomy" id="3004212"/>
    <lineage>
        <taxon>Eukaryota</taxon>
        <taxon>Fungi</taxon>
        <taxon>Dikarya</taxon>
        <taxon>Ascomycota</taxon>
        <taxon>Pezizomycotina</taxon>
        <taxon>Eurotiomycetes</taxon>
        <taxon>Eurotiomycetidae</taxon>
        <taxon>Eurotiales</taxon>
        <taxon>Thermoascaceae</taxon>
        <taxon>Paecilomyces</taxon>
    </lineage>
</organism>
<evidence type="ECO:0000256" key="2">
    <source>
        <dbReference type="SAM" id="SignalP"/>
    </source>
</evidence>
<feature type="chain" id="PRO_5047443868" evidence="2">
    <location>
        <begin position="23"/>
        <end position="338"/>
    </location>
</feature>
<keyword evidence="1" id="KW-1133">Transmembrane helix</keyword>
<comment type="caution">
    <text evidence="3">The sequence shown here is derived from an EMBL/GenBank/DDBJ whole genome shotgun (WGS) entry which is preliminary data.</text>
</comment>
<sequence length="338" mass="35540">MKLSLAPICAWLLAAPISNALAKNLLEDQLFRRGPDISVADAALAIVERALSQEKRDALPGDSGVDSGVDVASKADDAGAAAASKFSEAAFNATAVKACDSALGAMKSAVNPSGIVACYNIPFYDNTTGVFQTDLRLYQMNQPVDEFAGTKPNQYSLSVTIPEATLSSPNSLISGGPVQVKTSNGQTVEMLQGFTSVGQLNDILSPEKLTVDDLRVLMIPNITMSAKNPVTSNLVSTTLSSDTISYVAGQLMQPNGTPTNITFPESMTRTTAILASATKFSYPGTTILVNPIGGIITGIWCGLFIAVVGLGTIGRYRFRQAYRDRAARAMASNAPKGF</sequence>
<protein>
    <submittedName>
        <fullName evidence="3">Uncharacterized protein</fullName>
    </submittedName>
</protein>
<keyword evidence="4" id="KW-1185">Reference proteome</keyword>
<keyword evidence="2" id="KW-0732">Signal</keyword>
<reference evidence="3 4" key="1">
    <citation type="journal article" date="2024" name="IMA Fungus">
        <title>IMA Genome - F19 : A genome assembly and annotation guide to empower mycologists, including annotated draft genome sequences of Ceratocystis pirilliformis, Diaporthe australafricana, Fusarium ophioides, Paecilomyces lecythidis, and Sporothrix stenoceras.</title>
        <authorList>
            <person name="Aylward J."/>
            <person name="Wilson A.M."/>
            <person name="Visagie C.M."/>
            <person name="Spraker J."/>
            <person name="Barnes I."/>
            <person name="Buitendag C."/>
            <person name="Ceriani C."/>
            <person name="Del Mar Angel L."/>
            <person name="du Plessis D."/>
            <person name="Fuchs T."/>
            <person name="Gasser K."/>
            <person name="Kramer D."/>
            <person name="Li W."/>
            <person name="Munsamy K."/>
            <person name="Piso A."/>
            <person name="Price J.L."/>
            <person name="Sonnekus B."/>
            <person name="Thomas C."/>
            <person name="van der Nest A."/>
            <person name="van Dijk A."/>
            <person name="van Heerden A."/>
            <person name="van Vuuren N."/>
            <person name="Yilmaz N."/>
            <person name="Duong T.A."/>
            <person name="van der Merwe N.A."/>
            <person name="Wingfield M.J."/>
            <person name="Wingfield B.D."/>
        </authorList>
    </citation>
    <scope>NUCLEOTIDE SEQUENCE [LARGE SCALE GENOMIC DNA]</scope>
    <source>
        <strain evidence="3 4">CMW 18167</strain>
    </source>
</reference>
<evidence type="ECO:0000313" key="4">
    <source>
        <dbReference type="Proteomes" id="UP001583193"/>
    </source>
</evidence>
<gene>
    <name evidence="3" type="ORF">Plec18167_007922</name>
</gene>
<dbReference type="EMBL" id="JAVDPF010000035">
    <property type="protein sequence ID" value="KAL1869256.1"/>
    <property type="molecule type" value="Genomic_DNA"/>
</dbReference>
<accession>A0ABR3WZV8</accession>
<evidence type="ECO:0000313" key="3">
    <source>
        <dbReference type="EMBL" id="KAL1869256.1"/>
    </source>
</evidence>
<proteinExistence type="predicted"/>
<keyword evidence="1" id="KW-0812">Transmembrane</keyword>
<evidence type="ECO:0000256" key="1">
    <source>
        <dbReference type="SAM" id="Phobius"/>
    </source>
</evidence>
<name>A0ABR3WZV8_9EURO</name>
<keyword evidence="1" id="KW-0472">Membrane</keyword>
<dbReference type="Proteomes" id="UP001583193">
    <property type="component" value="Unassembled WGS sequence"/>
</dbReference>
<feature type="signal peptide" evidence="2">
    <location>
        <begin position="1"/>
        <end position="22"/>
    </location>
</feature>